<evidence type="ECO:0000313" key="2">
    <source>
        <dbReference type="Proteomes" id="UP000231914"/>
    </source>
</evidence>
<dbReference type="InterPro" id="IPR010022">
    <property type="entry name" value="XkdX"/>
</dbReference>
<evidence type="ECO:0000313" key="1">
    <source>
        <dbReference type="EMBL" id="PJZ09743.1"/>
    </source>
</evidence>
<accession>A0A2M9WJV3</accession>
<comment type="caution">
    <text evidence="1">The sequence shown here is derived from an EMBL/GenBank/DDBJ whole genome shotgun (WGS) entry which is preliminary data.</text>
</comment>
<name>A0A2M9WJV3_9LACO</name>
<dbReference type="Proteomes" id="UP000231914">
    <property type="component" value="Unassembled WGS sequence"/>
</dbReference>
<proteinExistence type="predicted"/>
<reference evidence="1 2" key="1">
    <citation type="submission" date="2016-10" db="EMBL/GenBank/DDBJ databases">
        <title>WGS of isloates from the oral cavity of healthy individuals.</title>
        <authorList>
            <person name="Sharma S."/>
            <person name="Pal V.K."/>
            <person name="Patil P.B."/>
            <person name="Korpole S."/>
            <person name="Grover V."/>
        </authorList>
    </citation>
    <scope>NUCLEOTIDE SEQUENCE [LARGE SCALE GENOMIC DNA]</scope>
    <source>
        <strain evidence="1 2">DISK12</strain>
    </source>
</reference>
<evidence type="ECO:0008006" key="3">
    <source>
        <dbReference type="Google" id="ProtNLM"/>
    </source>
</evidence>
<dbReference type="AlphaFoldDB" id="A0A2M9WJV3"/>
<dbReference type="Pfam" id="PF09693">
    <property type="entry name" value="Phage_XkdX"/>
    <property type="match status" value="1"/>
</dbReference>
<sequence length="66" mass="7285">MFDFDFSSIYSNLESLCKSSLDNGYFTNSTIAGFVEQGTFDAESYKRITGDEYVAGNQTTVANSQT</sequence>
<organism evidence="1 2">
    <name type="scientific">Lactobacillus crispatus</name>
    <dbReference type="NCBI Taxonomy" id="47770"/>
    <lineage>
        <taxon>Bacteria</taxon>
        <taxon>Bacillati</taxon>
        <taxon>Bacillota</taxon>
        <taxon>Bacilli</taxon>
        <taxon>Lactobacillales</taxon>
        <taxon>Lactobacillaceae</taxon>
        <taxon>Lactobacillus</taxon>
    </lineage>
</organism>
<protein>
    <recommendedName>
        <fullName evidence="3">XkdX family protein</fullName>
    </recommendedName>
</protein>
<gene>
    <name evidence="1" type="ORF">BHU41_10775</name>
</gene>
<dbReference type="EMBL" id="MKXG01000412">
    <property type="protein sequence ID" value="PJZ09743.1"/>
    <property type="molecule type" value="Genomic_DNA"/>
</dbReference>
<dbReference type="RefSeq" id="WP_100733337.1">
    <property type="nucleotide sequence ID" value="NZ_MKXG01000412.1"/>
</dbReference>